<protein>
    <submittedName>
        <fullName evidence="1">Methyltransferase-like protein 7B</fullName>
    </submittedName>
</protein>
<keyword evidence="1" id="KW-0808">Transferase</keyword>
<dbReference type="OrthoDB" id="416496at2759"/>
<dbReference type="Proteomes" id="UP000886998">
    <property type="component" value="Unassembled WGS sequence"/>
</dbReference>
<dbReference type="GO" id="GO:0032259">
    <property type="term" value="P:methylation"/>
    <property type="evidence" value="ECO:0007669"/>
    <property type="project" value="UniProtKB-KW"/>
</dbReference>
<accession>A0A8X6YAR6</accession>
<name>A0A8X6YAR6_9ARAC</name>
<comment type="caution">
    <text evidence="1">The sequence shown here is derived from an EMBL/GenBank/DDBJ whole genome shotgun (WGS) entry which is preliminary data.</text>
</comment>
<evidence type="ECO:0000313" key="2">
    <source>
        <dbReference type="Proteomes" id="UP000886998"/>
    </source>
</evidence>
<organism evidence="1 2">
    <name type="scientific">Trichonephila inaurata madagascariensis</name>
    <dbReference type="NCBI Taxonomy" id="2747483"/>
    <lineage>
        <taxon>Eukaryota</taxon>
        <taxon>Metazoa</taxon>
        <taxon>Ecdysozoa</taxon>
        <taxon>Arthropoda</taxon>
        <taxon>Chelicerata</taxon>
        <taxon>Arachnida</taxon>
        <taxon>Araneae</taxon>
        <taxon>Araneomorphae</taxon>
        <taxon>Entelegynae</taxon>
        <taxon>Araneoidea</taxon>
        <taxon>Nephilidae</taxon>
        <taxon>Trichonephila</taxon>
        <taxon>Trichonephila inaurata</taxon>
    </lineage>
</organism>
<gene>
    <name evidence="1" type="primary">NCL1_26976</name>
    <name evidence="1" type="ORF">TNIN_322861</name>
</gene>
<dbReference type="EMBL" id="BMAV01017565">
    <property type="protein sequence ID" value="GFY69340.1"/>
    <property type="molecule type" value="Genomic_DNA"/>
</dbReference>
<dbReference type="AlphaFoldDB" id="A0A8X6YAR6"/>
<dbReference type="GO" id="GO:0008168">
    <property type="term" value="F:methyltransferase activity"/>
    <property type="evidence" value="ECO:0007669"/>
    <property type="project" value="UniProtKB-KW"/>
</dbReference>
<keyword evidence="2" id="KW-1185">Reference proteome</keyword>
<proteinExistence type="predicted"/>
<reference evidence="1" key="1">
    <citation type="submission" date="2020-08" db="EMBL/GenBank/DDBJ databases">
        <title>Multicomponent nature underlies the extraordinary mechanical properties of spider dragline silk.</title>
        <authorList>
            <person name="Kono N."/>
            <person name="Nakamura H."/>
            <person name="Mori M."/>
            <person name="Yoshida Y."/>
            <person name="Ohtoshi R."/>
            <person name="Malay A.D."/>
            <person name="Moran D.A.P."/>
            <person name="Tomita M."/>
            <person name="Numata K."/>
            <person name="Arakawa K."/>
        </authorList>
    </citation>
    <scope>NUCLEOTIDE SEQUENCE</scope>
</reference>
<evidence type="ECO:0000313" key="1">
    <source>
        <dbReference type="EMBL" id="GFY69340.1"/>
    </source>
</evidence>
<sequence>MGFSEGDIGLLIQRFFNPLWSLIFNGCYLNRNPMQKIKEAGFSDVQFEKYISRSFQLYLLSQKRKLSCSLRYKDFLFLFLGVTDITITYRHVFRC</sequence>
<keyword evidence="1" id="KW-0489">Methyltransferase</keyword>